<dbReference type="SUPFAM" id="SSF55464">
    <property type="entry name" value="Origin of replication-binding domain, RBD-like"/>
    <property type="match status" value="1"/>
</dbReference>
<comment type="function">
    <text evidence="14 15">ATP-dependent DNA 3'-5' helicase required for initiation of viral DNA replication. It forms a complex with the viral E2 protein. The E1-E2 complex binds to the replication origin which contains binding sites for both proteins. During the initial step, a dimer of E1 interacts with a dimer of protein E2 leading to a complex that binds the viral origin of replication with high specificity. Then, a second dimer of E1 displaces the E2 dimer in an ATP-dependent manner to form the E1 tetramer. Following this, two E1 monomers are added to each half of the site, which results in the formation of two E1 trimers on the viral ori. Subsequently, two hexamers will be created. The double hexamer acts as a bi-directional helicase machinery and unwinds the viral DNA and then recruits the host DNA polymerase to start replication.</text>
</comment>
<evidence type="ECO:0000256" key="12">
    <source>
        <dbReference type="ARBA" id="ARBA00034617"/>
    </source>
</evidence>
<evidence type="ECO:0000256" key="1">
    <source>
        <dbReference type="ARBA" id="ARBA00004147"/>
    </source>
</evidence>
<keyword evidence="20" id="KW-1185">Reference proteome</keyword>
<dbReference type="RefSeq" id="YP_009315922.1">
    <property type="nucleotide sequence ID" value="NC_031756.1"/>
</dbReference>
<dbReference type="Gene3D" id="3.40.50.300">
    <property type="entry name" value="P-loop containing nucleotide triphosphate hydrolases"/>
    <property type="match status" value="1"/>
</dbReference>
<keyword evidence="3 15" id="KW-0597">Phosphoprotein</keyword>
<comment type="catalytic activity">
    <reaction evidence="13 15 16">
        <text>ATP + H2O = ADP + phosphate + H(+)</text>
        <dbReference type="Rhea" id="RHEA:13065"/>
        <dbReference type="ChEBI" id="CHEBI:15377"/>
        <dbReference type="ChEBI" id="CHEBI:15378"/>
        <dbReference type="ChEBI" id="CHEBI:30616"/>
        <dbReference type="ChEBI" id="CHEBI:43474"/>
        <dbReference type="ChEBI" id="CHEBI:456216"/>
        <dbReference type="EC" id="5.6.2.4"/>
    </reaction>
</comment>
<dbReference type="Proteomes" id="UP000203177">
    <property type="component" value="Segment"/>
</dbReference>
<dbReference type="EC" id="5.6.2.4" evidence="15 16"/>
<dbReference type="GO" id="GO:0005524">
    <property type="term" value="F:ATP binding"/>
    <property type="evidence" value="ECO:0007669"/>
    <property type="project" value="UniProtKB-UniRule"/>
</dbReference>
<dbReference type="Pfam" id="PF00524">
    <property type="entry name" value="PPV_E1_N"/>
    <property type="match status" value="1"/>
</dbReference>
<feature type="domain" description="SF3 helicase" evidence="18">
    <location>
        <begin position="437"/>
        <end position="587"/>
    </location>
</feature>
<feature type="region of interest" description="Disordered" evidence="17">
    <location>
        <begin position="130"/>
        <end position="175"/>
    </location>
</feature>
<keyword evidence="6 15" id="KW-0547">Nucleotide-binding</keyword>
<evidence type="ECO:0000313" key="19">
    <source>
        <dbReference type="EMBL" id="AOY65116.1"/>
    </source>
</evidence>
<evidence type="ECO:0000256" key="2">
    <source>
        <dbReference type="ARBA" id="ARBA00022518"/>
    </source>
</evidence>
<evidence type="ECO:0000256" key="10">
    <source>
        <dbReference type="ARBA" id="ARBA00023125"/>
    </source>
</evidence>
<keyword evidence="11 15" id="KW-0413">Isomerase</keyword>
<keyword evidence="10 15" id="KW-0238">DNA-binding</keyword>
<evidence type="ECO:0000256" key="6">
    <source>
        <dbReference type="ARBA" id="ARBA00022741"/>
    </source>
</evidence>
<dbReference type="Gene3D" id="3.40.1310.10">
    <property type="match status" value="1"/>
</dbReference>
<evidence type="ECO:0000256" key="16">
    <source>
        <dbReference type="PIRNR" id="PIRNR003383"/>
    </source>
</evidence>
<comment type="PTM">
    <text evidence="15">Phosphorylated.</text>
</comment>
<dbReference type="GO" id="GO:0042025">
    <property type="term" value="C:host cell nucleus"/>
    <property type="evidence" value="ECO:0007669"/>
    <property type="project" value="UniProtKB-SubCell"/>
</dbReference>
<dbReference type="GO" id="GO:0006260">
    <property type="term" value="P:DNA replication"/>
    <property type="evidence" value="ECO:0007669"/>
    <property type="project" value="UniProtKB-UniRule"/>
</dbReference>
<evidence type="ECO:0000256" key="4">
    <source>
        <dbReference type="ARBA" id="ARBA00022562"/>
    </source>
</evidence>
<comment type="subcellular location">
    <subcellularLocation>
        <location evidence="1 15">Host nucleus</location>
    </subcellularLocation>
</comment>
<dbReference type="Pfam" id="PF20450">
    <property type="entry name" value="PPV_E1_DBD"/>
    <property type="match status" value="1"/>
</dbReference>
<dbReference type="InterPro" id="IPR037102">
    <property type="entry name" value="Znf_lg_T-Ag_D1_dom_sf"/>
</dbReference>
<evidence type="ECO:0000256" key="5">
    <source>
        <dbReference type="ARBA" id="ARBA00022705"/>
    </source>
</evidence>
<dbReference type="PIRSF" id="PIRSF003383">
    <property type="entry name" value="Rep_E1_papillomaV"/>
    <property type="match status" value="1"/>
</dbReference>
<keyword evidence="4 15" id="KW-1048">Host nucleus</keyword>
<comment type="function">
    <text evidence="16">ATP-dependent DNA helicase required for initiation of viral DNA replication. It forms a complex with the viral E2 protein. The E1-E2 complex binds to the replication origin which contains binding sites for both proteins.</text>
</comment>
<keyword evidence="8 15" id="KW-0347">Helicase</keyword>
<evidence type="ECO:0000313" key="20">
    <source>
        <dbReference type="Proteomes" id="UP000203177"/>
    </source>
</evidence>
<dbReference type="EMBL" id="KU963288">
    <property type="protein sequence ID" value="AOY65116.1"/>
    <property type="molecule type" value="Genomic_DNA"/>
</dbReference>
<dbReference type="GO" id="GO:0043138">
    <property type="term" value="F:3'-5' DNA helicase activity"/>
    <property type="evidence" value="ECO:0007669"/>
    <property type="project" value="UniProtKB-UniRule"/>
</dbReference>
<accession>A0A1D9EPU1</accession>
<dbReference type="Pfam" id="PF00519">
    <property type="entry name" value="PPV_E1_C"/>
    <property type="match status" value="1"/>
</dbReference>
<evidence type="ECO:0000256" key="15">
    <source>
        <dbReference type="HAMAP-Rule" id="MF_04000"/>
    </source>
</evidence>
<dbReference type="Gene3D" id="1.10.10.510">
    <property type="entry name" value="Zinc finger, large T-antigen D1 domain"/>
    <property type="match status" value="1"/>
</dbReference>
<evidence type="ECO:0000256" key="14">
    <source>
        <dbReference type="ARBA" id="ARBA00093297"/>
    </source>
</evidence>
<keyword evidence="7 15" id="KW-0378">Hydrolase</keyword>
<evidence type="ECO:0000256" key="7">
    <source>
        <dbReference type="ARBA" id="ARBA00022801"/>
    </source>
</evidence>
<evidence type="ECO:0000259" key="18">
    <source>
        <dbReference type="PROSITE" id="PS51206"/>
    </source>
</evidence>
<dbReference type="InterPro" id="IPR014000">
    <property type="entry name" value="PPV_DNA_helicase_E1_N"/>
</dbReference>
<gene>
    <name evidence="15 19" type="primary">E1</name>
</gene>
<dbReference type="InterPro" id="IPR046935">
    <property type="entry name" value="PPV_E1_DBD_sf"/>
</dbReference>
<dbReference type="InterPro" id="IPR001177">
    <property type="entry name" value="PPV_DNA_helicase_E1_C"/>
</dbReference>
<feature type="modified residue" description="Phosphoserine; by host" evidence="15">
    <location>
        <position position="118"/>
    </location>
</feature>
<evidence type="ECO:0000256" key="17">
    <source>
        <dbReference type="SAM" id="MobiDB-lite"/>
    </source>
</evidence>
<feature type="compositionally biased region" description="Acidic residues" evidence="17">
    <location>
        <begin position="610"/>
        <end position="619"/>
    </location>
</feature>
<keyword evidence="5 15" id="KW-0235">DNA replication</keyword>
<keyword evidence="9 15" id="KW-0067">ATP-binding</keyword>
<feature type="short sequence motif" description="Nuclear export signal" evidence="15">
    <location>
        <begin position="104"/>
        <end position="113"/>
    </location>
</feature>
<dbReference type="InterPro" id="IPR046832">
    <property type="entry name" value="PPV_E1_DBD"/>
</dbReference>
<dbReference type="GO" id="GO:0016887">
    <property type="term" value="F:ATP hydrolysis activity"/>
    <property type="evidence" value="ECO:0007669"/>
    <property type="project" value="RHEA"/>
</dbReference>
<protein>
    <recommendedName>
        <fullName evidence="15 16">Replication protein E1</fullName>
        <ecNumber evidence="15 16">5.6.2.4</ecNumber>
    </recommendedName>
    <alternativeName>
        <fullName evidence="15">ATP-dependent helicase E1</fullName>
    </alternativeName>
    <alternativeName>
        <fullName evidence="15">DNA 3'-5' helicase E1</fullName>
    </alternativeName>
</protein>
<feature type="short sequence motif" description="Nuclear localization signal" evidence="15">
    <location>
        <begin position="88"/>
        <end position="90"/>
    </location>
</feature>
<comment type="subunit">
    <text evidence="15">Can form hexamers. Interacts with E2 protein; this interaction increases E1 DNA binding specificity. Interacts with host DNA polymerase subunit POLA2. Interacts with host single stranded DNA-binding protein RPA1. Interacts with host TOP1; this interaction stimulates the enzymatic activity of TOP1.</text>
</comment>
<dbReference type="GO" id="GO:0003677">
    <property type="term" value="F:DNA binding"/>
    <property type="evidence" value="ECO:0007669"/>
    <property type="project" value="UniProtKB-UniRule"/>
</dbReference>
<evidence type="ECO:0000256" key="8">
    <source>
        <dbReference type="ARBA" id="ARBA00022806"/>
    </source>
</evidence>
<dbReference type="KEGG" id="vg:30090138"/>
<dbReference type="HAMAP" id="MF_04000">
    <property type="entry name" value="PPV_E1"/>
    <property type="match status" value="1"/>
</dbReference>
<organism evidence="19 20">
    <name type="scientific">Equus caballus papillomavirus 8</name>
    <dbReference type="NCBI Taxonomy" id="1912759"/>
    <lineage>
        <taxon>Viruses</taxon>
        <taxon>Monodnaviria</taxon>
        <taxon>Shotokuvirae</taxon>
        <taxon>Cossaviricota</taxon>
        <taxon>Papovaviricetes</taxon>
        <taxon>Zurhausenvirales</taxon>
        <taxon>Papillomaviridae</taxon>
        <taxon>Firstpapillomavirinae</taxon>
        <taxon>Treiskappapapillomavirus</taxon>
        <taxon>Treiskappapapillomavirus 1</taxon>
    </lineage>
</organism>
<comment type="catalytic activity">
    <reaction evidence="12 15">
        <text>Couples ATP hydrolysis with the unwinding of duplex DNA by translocating in the 3'-5' direction.</text>
        <dbReference type="EC" id="5.6.2.4"/>
    </reaction>
</comment>
<reference evidence="19 20" key="1">
    <citation type="submission" date="2016-03" db="EMBL/GenBank/DDBJ databases">
        <title>Cloning and Sequencing of Equus Caballus Papillomavirus 8.</title>
        <authorList>
            <person name="Zhou D."/>
            <person name="Paul S."/>
            <person name="Alkhilaiwi F."/>
            <person name="Luff J."/>
            <person name="Linder K."/>
            <person name="Bizikova P."/>
            <person name="Davies S."/>
            <person name="Schlegel R."/>
            <person name="Yuan H."/>
        </authorList>
    </citation>
    <scope>NUCLEOTIDE SEQUENCE [LARGE SCALE GENOMIC DNA]</scope>
    <source>
        <strain evidence="19 20">NCSU</strain>
    </source>
</reference>
<dbReference type="OrthoDB" id="4795at10239"/>
<proteinExistence type="inferred from homology"/>
<feature type="region of interest" description="Disordered" evidence="17">
    <location>
        <begin position="610"/>
        <end position="635"/>
    </location>
</feature>
<evidence type="ECO:0000256" key="13">
    <source>
        <dbReference type="ARBA" id="ARBA00048988"/>
    </source>
</evidence>
<dbReference type="InterPro" id="IPR027417">
    <property type="entry name" value="P-loop_NTPase"/>
</dbReference>
<evidence type="ECO:0000256" key="3">
    <source>
        <dbReference type="ARBA" id="ARBA00022553"/>
    </source>
</evidence>
<sequence>MSNAQDAVHRLQEGTDSDPEEGTSGARFIQLEAYCSDDSGGSEGDKEGDGTDMLNFINDAVISSPGNPQCLLQQQRAEQDAVEVQRLKRKHLPSPVKQKVDQELSPRIGAITITPPRSFKRRLFAEPEDSGLGLSLSNEIPGPDPRGQVGDEPCTPGSGSSGSQRSLGSGGESLDDHTERVKSLLRQNNIRAACLGAFKTLIGVSFTDLTRTFKNNKTCSGDWVVAVFAVWEAFYESAKKLLIAHCDFVHMTYRAGKISVLSMLLSFKAHKSRDTVLRLVRSIMDVGPEQVMAEPPKLHSVPAALYWYRSSLSNATFRHGPLPHWIARQTLITHTEKEHQFSFPDMVQWAYDHDLTEDCSIAFEYARFAEDDVNAEAWLKCNAQAKFVKDCGIMVRHYKRAEMRAMSMSRWIHKRVQEIEHAGDWKHIMAFLRHQRVEVITFIIALKQFLRGIPKKNCLVFWGPPNSGKTMFCMGLLRCLKGKVISFANYKSNFWLQPLLDAKIGMLDDATPACWDHIDSYMRNTLDGHPISVDAKHRAPVQVVCPPLLVTSNVDVMSGTRWTYLRSRLTCFHFGQEMPLTETGDPVYDLSAKSWASLFTRLWRQLELSDQEDEGDDGDSGAAFRCTTRRAAEPI</sequence>
<comment type="similarity">
    <text evidence="15 16">Belongs to the papillomaviridae E1 protein family.</text>
</comment>
<name>A0A1D9EPU1_9PAPI</name>
<feature type="region of interest" description="Disordered" evidence="17">
    <location>
        <begin position="1"/>
        <end position="28"/>
    </location>
</feature>
<feature type="compositionally biased region" description="Low complexity" evidence="17">
    <location>
        <begin position="157"/>
        <end position="167"/>
    </location>
</feature>
<dbReference type="InterPro" id="IPR014015">
    <property type="entry name" value="Helicase_SF3_DNA-vir"/>
</dbReference>
<feature type="modified residue" description="Phosphoserine; by host" evidence="15">
    <location>
        <position position="94"/>
    </location>
</feature>
<dbReference type="InterPro" id="IPR016393">
    <property type="entry name" value="Rep_E1_papillomaV"/>
</dbReference>
<keyword evidence="2 15" id="KW-0244">Early protein</keyword>
<dbReference type="GeneID" id="30090138"/>
<dbReference type="PROSITE" id="PS51206">
    <property type="entry name" value="SF3_HELICASE_1"/>
    <property type="match status" value="1"/>
</dbReference>
<feature type="modified residue" description="Phosphoserine; by host" evidence="15">
    <location>
        <position position="105"/>
    </location>
</feature>
<evidence type="ECO:0000256" key="11">
    <source>
        <dbReference type="ARBA" id="ARBA00023235"/>
    </source>
</evidence>
<comment type="caution">
    <text evidence="15">Lacks conserved residue(s) required for the propagation of feature annotation.</text>
</comment>
<dbReference type="SUPFAM" id="SSF52540">
    <property type="entry name" value="P-loop containing nucleoside triphosphate hydrolases"/>
    <property type="match status" value="1"/>
</dbReference>
<evidence type="ECO:0000256" key="9">
    <source>
        <dbReference type="ARBA" id="ARBA00022840"/>
    </source>
</evidence>